<gene>
    <name evidence="1" type="ORF">BaRGS_00024143</name>
</gene>
<proteinExistence type="predicted"/>
<dbReference type="AlphaFoldDB" id="A0ABD0KC26"/>
<evidence type="ECO:0000313" key="1">
    <source>
        <dbReference type="EMBL" id="KAK7484617.1"/>
    </source>
</evidence>
<reference evidence="1 2" key="1">
    <citation type="journal article" date="2023" name="Sci. Data">
        <title>Genome assembly of the Korean intertidal mud-creeper Batillaria attramentaria.</title>
        <authorList>
            <person name="Patra A.K."/>
            <person name="Ho P.T."/>
            <person name="Jun S."/>
            <person name="Lee S.J."/>
            <person name="Kim Y."/>
            <person name="Won Y.J."/>
        </authorList>
    </citation>
    <scope>NUCLEOTIDE SEQUENCE [LARGE SCALE GENOMIC DNA]</scope>
    <source>
        <strain evidence="1">Wonlab-2016</strain>
    </source>
</reference>
<dbReference type="EMBL" id="JACVVK020000207">
    <property type="protein sequence ID" value="KAK7484617.1"/>
    <property type="molecule type" value="Genomic_DNA"/>
</dbReference>
<organism evidence="1 2">
    <name type="scientific">Batillaria attramentaria</name>
    <dbReference type="NCBI Taxonomy" id="370345"/>
    <lineage>
        <taxon>Eukaryota</taxon>
        <taxon>Metazoa</taxon>
        <taxon>Spiralia</taxon>
        <taxon>Lophotrochozoa</taxon>
        <taxon>Mollusca</taxon>
        <taxon>Gastropoda</taxon>
        <taxon>Caenogastropoda</taxon>
        <taxon>Sorbeoconcha</taxon>
        <taxon>Cerithioidea</taxon>
        <taxon>Batillariidae</taxon>
        <taxon>Batillaria</taxon>
    </lineage>
</organism>
<name>A0ABD0KC26_9CAEN</name>
<keyword evidence="2" id="KW-1185">Reference proteome</keyword>
<feature type="non-terminal residue" evidence="1">
    <location>
        <position position="1"/>
    </location>
</feature>
<evidence type="ECO:0000313" key="2">
    <source>
        <dbReference type="Proteomes" id="UP001519460"/>
    </source>
</evidence>
<dbReference type="Proteomes" id="UP001519460">
    <property type="component" value="Unassembled WGS sequence"/>
</dbReference>
<accession>A0ABD0KC26</accession>
<comment type="caution">
    <text evidence="1">The sequence shown here is derived from an EMBL/GenBank/DDBJ whole genome shotgun (WGS) entry which is preliminary data.</text>
</comment>
<sequence>LMLTEEEQDGKVTKKVQLAVRQLKKAEDMLTHLVSDIRPPPQIQKTIMLPNISRRQLERVLSKNQNIRKEEGQVEEAVTCLVEAAKRGPLCVIADEVCGSEFTDFCSSLLQRVPGVRLWAASLYHADRPSCLEEVRMTEPLRTPPAVTREVQKAFWIERFGAVLGYAESSVPPPSEGPAARVVRHQGQGHAEGRPGECERCGLEIAHLLRELHVAFAADALSAVFHKTYLSSFLSTGQYEKSQTGPLNSEASIVASQTTTSTSAKTCPASPPPLQFRDVFILNANVLTDAVLHDEETDNTGNILRPASGMLRGLRRARVPVRVVRSRDNDVIADVAKMAGADEVVAGEVGAVRGLERKIVIWVQTDRPVTGTEDESWGRLEGASRATGQVVWVVWPQDDDLIS</sequence>
<protein>
    <submittedName>
        <fullName evidence="1">Uncharacterized protein</fullName>
    </submittedName>
</protein>